<evidence type="ECO:0000256" key="2">
    <source>
        <dbReference type="SAM" id="Phobius"/>
    </source>
</evidence>
<keyword evidence="4" id="KW-1185">Reference proteome</keyword>
<proteinExistence type="predicted"/>
<dbReference type="OMA" id="WQLVPVY"/>
<feature type="compositionally biased region" description="Acidic residues" evidence="1">
    <location>
        <begin position="48"/>
        <end position="58"/>
    </location>
</feature>
<dbReference type="PANTHER" id="PTHR35498:SF1">
    <property type="entry name" value="LOW PSII ACCUMULATION-LIKE PROTEIN"/>
    <property type="match status" value="1"/>
</dbReference>
<reference evidence="4" key="1">
    <citation type="journal article" date="2019" name="Nat. Commun.">
        <title>Expansion of phycobilisome linker gene families in mesophilic red algae.</title>
        <authorList>
            <person name="Lee J."/>
            <person name="Kim D."/>
            <person name="Bhattacharya D."/>
            <person name="Yoon H.S."/>
        </authorList>
    </citation>
    <scope>NUCLEOTIDE SEQUENCE [LARGE SCALE GENOMIC DNA]</scope>
    <source>
        <strain evidence="4">CCMP 1328</strain>
    </source>
</reference>
<comment type="caution">
    <text evidence="3">The sequence shown here is derived from an EMBL/GenBank/DDBJ whole genome shotgun (WGS) entry which is preliminary data.</text>
</comment>
<keyword evidence="2" id="KW-0472">Membrane</keyword>
<evidence type="ECO:0000313" key="3">
    <source>
        <dbReference type="EMBL" id="KAA8496780.1"/>
    </source>
</evidence>
<sequence>MAKNGFGAQDEEEKDARASAAGAGTVQKDAEDKKDEGGARPALFEPNLEFEDDPDDPRDQEGYTLRARLREETEAPFRKVRLFLYYASAASASVGGFISGARVIAGLSGVSGAQPLSETVPNTLIDLGVIAIAVLLIRLDNKAGKKRLDRLSRGAALAALKVEISRSGKARSEESLSGKMTTLSSFRLYRRPVIVCGNADTVNAVLAQADPLKEELAQRDIIVIPYITGGGDNAVLNSWSKGEWLATPVMREKWAAWFQKELELSKLKPSDVRDKALVLYTRKDGRVGGRTIGMPNWNKMIEGIDNLPKSGMDRLGRP</sequence>
<accession>A0A5J4Z0L1</accession>
<name>A0A5J4Z0L1_PORPP</name>
<feature type="region of interest" description="Disordered" evidence="1">
    <location>
        <begin position="1"/>
        <end position="61"/>
    </location>
</feature>
<feature type="transmembrane region" description="Helical" evidence="2">
    <location>
        <begin position="119"/>
        <end position="137"/>
    </location>
</feature>
<dbReference type="Pfam" id="PF11998">
    <property type="entry name" value="DUF3493"/>
    <property type="match status" value="1"/>
</dbReference>
<organism evidence="3 4">
    <name type="scientific">Porphyridium purpureum</name>
    <name type="common">Red alga</name>
    <name type="synonym">Porphyridium cruentum</name>
    <dbReference type="NCBI Taxonomy" id="35688"/>
    <lineage>
        <taxon>Eukaryota</taxon>
        <taxon>Rhodophyta</taxon>
        <taxon>Bangiophyceae</taxon>
        <taxon>Porphyridiales</taxon>
        <taxon>Porphyridiaceae</taxon>
        <taxon>Porphyridium</taxon>
    </lineage>
</organism>
<dbReference type="PANTHER" id="PTHR35498">
    <property type="entry name" value="PROTEIN LOW PSII ACCUMULATION 1, CHLOROPLASTIC"/>
    <property type="match status" value="1"/>
</dbReference>
<evidence type="ECO:0000256" key="1">
    <source>
        <dbReference type="SAM" id="MobiDB-lite"/>
    </source>
</evidence>
<dbReference type="Proteomes" id="UP000324585">
    <property type="component" value="Unassembled WGS sequence"/>
</dbReference>
<dbReference type="EMBL" id="VRMN01000002">
    <property type="protein sequence ID" value="KAA8496780.1"/>
    <property type="molecule type" value="Genomic_DNA"/>
</dbReference>
<dbReference type="AlphaFoldDB" id="A0A5J4Z0L1"/>
<dbReference type="InterPro" id="IPR021883">
    <property type="entry name" value="LPA1-like"/>
</dbReference>
<dbReference type="OrthoDB" id="5130at2759"/>
<protein>
    <submittedName>
        <fullName evidence="3">Protein LOW PSII ACCUMULATION 1, chloroplastic</fullName>
    </submittedName>
</protein>
<feature type="compositionally biased region" description="Basic and acidic residues" evidence="1">
    <location>
        <begin position="28"/>
        <end position="38"/>
    </location>
</feature>
<gene>
    <name evidence="3" type="ORF">FVE85_0509</name>
</gene>
<keyword evidence="2" id="KW-1133">Transmembrane helix</keyword>
<evidence type="ECO:0000313" key="4">
    <source>
        <dbReference type="Proteomes" id="UP000324585"/>
    </source>
</evidence>
<feature type="transmembrane region" description="Helical" evidence="2">
    <location>
        <begin position="83"/>
        <end position="107"/>
    </location>
</feature>
<keyword evidence="2" id="KW-0812">Transmembrane</keyword>